<evidence type="ECO:0000313" key="7">
    <source>
        <dbReference type="Proteomes" id="UP000192343"/>
    </source>
</evidence>
<dbReference type="NCBIfam" id="TIGR01509">
    <property type="entry name" value="HAD-SF-IA-v3"/>
    <property type="match status" value="1"/>
</dbReference>
<evidence type="ECO:0000256" key="4">
    <source>
        <dbReference type="ARBA" id="ARBA00022842"/>
    </source>
</evidence>
<dbReference type="Gene3D" id="1.10.150.240">
    <property type="entry name" value="Putative phosphatase, domain 2"/>
    <property type="match status" value="1"/>
</dbReference>
<dbReference type="InterPro" id="IPR023198">
    <property type="entry name" value="PGP-like_dom2"/>
</dbReference>
<proteinExistence type="inferred from homology"/>
<dbReference type="InterPro" id="IPR051600">
    <property type="entry name" value="Beta-PGM-like"/>
</dbReference>
<dbReference type="RefSeq" id="WP_083049992.1">
    <property type="nucleotide sequence ID" value="NZ_MWQY01000008.1"/>
</dbReference>
<comment type="caution">
    <text evidence="6">The sequence shown here is derived from an EMBL/GenBank/DDBJ whole genome shotgun (WGS) entry which is preliminary data.</text>
</comment>
<dbReference type="PANTHER" id="PTHR46193:SF18">
    <property type="entry name" value="HEXITOL PHOSPHATASE B"/>
    <property type="match status" value="1"/>
</dbReference>
<keyword evidence="7" id="KW-1185">Reference proteome</keyword>
<reference evidence="6 7" key="1">
    <citation type="submission" date="2017-03" db="EMBL/GenBank/DDBJ databases">
        <title>Draft Genome sequence of Marispirochaeta sp. strain JC444.</title>
        <authorList>
            <person name="Shivani Y."/>
            <person name="Subhash Y."/>
            <person name="Sasikala C."/>
            <person name="Ramana C."/>
        </authorList>
    </citation>
    <scope>NUCLEOTIDE SEQUENCE [LARGE SCALE GENOMIC DNA]</scope>
    <source>
        <strain evidence="6 7">JC444</strain>
    </source>
</reference>
<gene>
    <name evidence="6" type="ORF">B4O97_08460</name>
</gene>
<dbReference type="InterPro" id="IPR036412">
    <property type="entry name" value="HAD-like_sf"/>
</dbReference>
<dbReference type="SUPFAM" id="SSF56784">
    <property type="entry name" value="HAD-like"/>
    <property type="match status" value="1"/>
</dbReference>
<dbReference type="AlphaFoldDB" id="A0A1Y1RZV3"/>
<dbReference type="CDD" id="cd07505">
    <property type="entry name" value="HAD_BPGM-like"/>
    <property type="match status" value="1"/>
</dbReference>
<dbReference type="SFLD" id="SFLDS00003">
    <property type="entry name" value="Haloacid_Dehalogenase"/>
    <property type="match status" value="1"/>
</dbReference>
<keyword evidence="4" id="KW-0460">Magnesium</keyword>
<keyword evidence="5" id="KW-0119">Carbohydrate metabolism</keyword>
<protein>
    <submittedName>
        <fullName evidence="6">Uncharacterized protein</fullName>
    </submittedName>
</protein>
<evidence type="ECO:0000256" key="2">
    <source>
        <dbReference type="ARBA" id="ARBA00006171"/>
    </source>
</evidence>
<dbReference type="STRING" id="1963862.B4O97_08460"/>
<dbReference type="Gene3D" id="3.40.50.1000">
    <property type="entry name" value="HAD superfamily/HAD-like"/>
    <property type="match status" value="1"/>
</dbReference>
<comment type="cofactor">
    <cofactor evidence="1">
        <name>Mg(2+)</name>
        <dbReference type="ChEBI" id="CHEBI:18420"/>
    </cofactor>
</comment>
<dbReference type="Proteomes" id="UP000192343">
    <property type="component" value="Unassembled WGS sequence"/>
</dbReference>
<dbReference type="InterPro" id="IPR006439">
    <property type="entry name" value="HAD-SF_hydro_IA"/>
</dbReference>
<evidence type="ECO:0000256" key="5">
    <source>
        <dbReference type="ARBA" id="ARBA00023277"/>
    </source>
</evidence>
<dbReference type="Pfam" id="PF00702">
    <property type="entry name" value="Hydrolase"/>
    <property type="match status" value="1"/>
</dbReference>
<organism evidence="6 7">
    <name type="scientific">Marispirochaeta aestuarii</name>
    <dbReference type="NCBI Taxonomy" id="1963862"/>
    <lineage>
        <taxon>Bacteria</taxon>
        <taxon>Pseudomonadati</taxon>
        <taxon>Spirochaetota</taxon>
        <taxon>Spirochaetia</taxon>
        <taxon>Spirochaetales</taxon>
        <taxon>Spirochaetaceae</taxon>
        <taxon>Marispirochaeta</taxon>
    </lineage>
</organism>
<dbReference type="SFLD" id="SFLDG01129">
    <property type="entry name" value="C1.5:_HAD__Beta-PGM__Phosphata"/>
    <property type="match status" value="1"/>
</dbReference>
<dbReference type="GO" id="GO:0003824">
    <property type="term" value="F:catalytic activity"/>
    <property type="evidence" value="ECO:0007669"/>
    <property type="project" value="UniProtKB-ARBA"/>
</dbReference>
<comment type="similarity">
    <text evidence="2">Belongs to the HAD-like hydrolase superfamily. CbbY/CbbZ/Gph/YieH family.</text>
</comment>
<sequence>MGHLEAVLFDMDGVLTDSEELIAEAGVRMFAQKGYAVTHDDFYPFRGYGENRFLGGVAQKYGIPFDQEQDKARTYDIYCSLVKGNLAPLPGSIDFVHRCRSLGFKTALVTSTDYIKMKANIDEIGLADGSFDVMINGLDVTRRKPYPDMYLLAARRLGVPPENCLVVEDAIAGVEAAVAAGCRCLALTSSFSRDELSAADWIIGSLEEVPEEVLQW</sequence>
<name>A0A1Y1RZV3_9SPIO</name>
<keyword evidence="3" id="KW-0479">Metal-binding</keyword>
<dbReference type="InterPro" id="IPR023214">
    <property type="entry name" value="HAD_sf"/>
</dbReference>
<dbReference type="OrthoDB" id="9797743at2"/>
<evidence type="ECO:0000313" key="6">
    <source>
        <dbReference type="EMBL" id="ORC35666.1"/>
    </source>
</evidence>
<dbReference type="SFLD" id="SFLDG01135">
    <property type="entry name" value="C1.5.6:_HAD__Beta-PGM__Phospha"/>
    <property type="match status" value="1"/>
</dbReference>
<dbReference type="PANTHER" id="PTHR46193">
    <property type="entry name" value="6-PHOSPHOGLUCONATE PHOSPHATASE"/>
    <property type="match status" value="1"/>
</dbReference>
<accession>A0A1Y1RZV3</accession>
<evidence type="ECO:0000256" key="1">
    <source>
        <dbReference type="ARBA" id="ARBA00001946"/>
    </source>
</evidence>
<dbReference type="GO" id="GO:0046872">
    <property type="term" value="F:metal ion binding"/>
    <property type="evidence" value="ECO:0007669"/>
    <property type="project" value="UniProtKB-KW"/>
</dbReference>
<dbReference type="EMBL" id="MWQY01000008">
    <property type="protein sequence ID" value="ORC35666.1"/>
    <property type="molecule type" value="Genomic_DNA"/>
</dbReference>
<evidence type="ECO:0000256" key="3">
    <source>
        <dbReference type="ARBA" id="ARBA00022723"/>
    </source>
</evidence>